<dbReference type="EMBL" id="JJMM01000004">
    <property type="protein sequence ID" value="KDR96314.1"/>
    <property type="molecule type" value="Genomic_DNA"/>
</dbReference>
<sequence length="143" mass="15690">MAGAGLGMIGTRLKLSKMLIIASIYALAIHAVRTFYISNGIPFGTHLFILYAVYVILLKFIGKQHILKSLVATSISLLLILWGEGTFLIPLIQIIKFDPASIGVKLGATLTAVALTDIPLIIAFFVGYVFKFAPIDLEYFRMK</sequence>
<gene>
    <name evidence="2" type="ORF">CLIT_4c01510</name>
</gene>
<keyword evidence="1" id="KW-0472">Membrane</keyword>
<name>A0A069RH01_PEPLI</name>
<evidence type="ECO:0000313" key="3">
    <source>
        <dbReference type="Proteomes" id="UP000027946"/>
    </source>
</evidence>
<evidence type="ECO:0000256" key="1">
    <source>
        <dbReference type="SAM" id="Phobius"/>
    </source>
</evidence>
<protein>
    <submittedName>
        <fullName evidence="2">Uncharacterized protein</fullName>
    </submittedName>
</protein>
<comment type="caution">
    <text evidence="2">The sequence shown here is derived from an EMBL/GenBank/DDBJ whole genome shotgun (WGS) entry which is preliminary data.</text>
</comment>
<evidence type="ECO:0000313" key="2">
    <source>
        <dbReference type="EMBL" id="KDR96314.1"/>
    </source>
</evidence>
<feature type="transmembrane region" description="Helical" evidence="1">
    <location>
        <begin position="18"/>
        <end position="37"/>
    </location>
</feature>
<organism evidence="2 3">
    <name type="scientific">Peptoclostridium litorale DSM 5388</name>
    <dbReference type="NCBI Taxonomy" id="1121324"/>
    <lineage>
        <taxon>Bacteria</taxon>
        <taxon>Bacillati</taxon>
        <taxon>Bacillota</taxon>
        <taxon>Clostridia</taxon>
        <taxon>Peptostreptococcales</taxon>
        <taxon>Peptoclostridiaceae</taxon>
        <taxon>Peptoclostridium</taxon>
    </lineage>
</organism>
<feature type="transmembrane region" description="Helical" evidence="1">
    <location>
        <begin position="43"/>
        <end position="62"/>
    </location>
</feature>
<dbReference type="AlphaFoldDB" id="A0A069RH01"/>
<keyword evidence="1" id="KW-1133">Transmembrane helix</keyword>
<keyword evidence="1" id="KW-0812">Transmembrane</keyword>
<reference evidence="2 3" key="1">
    <citation type="submission" date="2014-03" db="EMBL/GenBank/DDBJ databases">
        <title>Genome sequence of Clostridium litorale W6, DSM 5388.</title>
        <authorList>
            <person name="Poehlein A."/>
            <person name="Jagirdar A."/>
            <person name="Khonsari B."/>
            <person name="Chibani C.M."/>
            <person name="Gutierrez Gutierrez D.A."/>
            <person name="Davydova E."/>
            <person name="Alghaithi H.S."/>
            <person name="Nair K.P."/>
            <person name="Dhamotharan K."/>
            <person name="Chandran L."/>
            <person name="G W."/>
            <person name="Daniel R."/>
        </authorList>
    </citation>
    <scope>NUCLEOTIDE SEQUENCE [LARGE SCALE GENOMIC DNA]</scope>
    <source>
        <strain evidence="2 3">W6</strain>
    </source>
</reference>
<feature type="transmembrane region" description="Helical" evidence="1">
    <location>
        <begin position="112"/>
        <end position="133"/>
    </location>
</feature>
<feature type="transmembrane region" description="Helical" evidence="1">
    <location>
        <begin position="69"/>
        <end position="92"/>
    </location>
</feature>
<proteinExistence type="predicted"/>
<dbReference type="Proteomes" id="UP000027946">
    <property type="component" value="Unassembled WGS sequence"/>
</dbReference>
<accession>A0A069RH01</accession>
<keyword evidence="3" id="KW-1185">Reference proteome</keyword>